<dbReference type="InterPro" id="IPR022536">
    <property type="entry name" value="EspC"/>
</dbReference>
<proteinExistence type="predicted"/>
<protein>
    <submittedName>
        <fullName evidence="1">Type VII secretion target</fullName>
    </submittedName>
</protein>
<dbReference type="RefSeq" id="WP_345654335.1">
    <property type="nucleotide sequence ID" value="NZ_BAABLY010000093.1"/>
</dbReference>
<name>A0ABV1JMT0_9PSEU</name>
<gene>
    <name evidence="1" type="ORF">WHI96_00285</name>
</gene>
<organism evidence="1 2">
    <name type="scientific">Pseudonocardia tropica</name>
    <dbReference type="NCBI Taxonomy" id="681289"/>
    <lineage>
        <taxon>Bacteria</taxon>
        <taxon>Bacillati</taxon>
        <taxon>Actinomycetota</taxon>
        <taxon>Actinomycetes</taxon>
        <taxon>Pseudonocardiales</taxon>
        <taxon>Pseudonocardiaceae</taxon>
        <taxon>Pseudonocardia</taxon>
    </lineage>
</organism>
<evidence type="ECO:0000313" key="1">
    <source>
        <dbReference type="EMBL" id="MEQ3537246.1"/>
    </source>
</evidence>
<dbReference type="Pfam" id="PF10824">
    <property type="entry name" value="T7SS_ESX_EspC"/>
    <property type="match status" value="1"/>
</dbReference>
<dbReference type="Proteomes" id="UP001464923">
    <property type="component" value="Unassembled WGS sequence"/>
</dbReference>
<comment type="caution">
    <text evidence="1">The sequence shown here is derived from an EMBL/GenBank/DDBJ whole genome shotgun (WGS) entry which is preliminary data.</text>
</comment>
<accession>A0ABV1JMT0</accession>
<keyword evidence="2" id="KW-1185">Reference proteome</keyword>
<reference evidence="1 2" key="1">
    <citation type="submission" date="2024-03" db="EMBL/GenBank/DDBJ databases">
        <title>Draft genome sequence of Pseudonocardia tropica JCM 19149.</title>
        <authorList>
            <person name="Butdee W."/>
            <person name="Duangmal K."/>
        </authorList>
    </citation>
    <scope>NUCLEOTIDE SEQUENCE [LARGE SCALE GENOMIC DNA]</scope>
    <source>
        <strain evidence="1 2">JCM 19149</strain>
    </source>
</reference>
<dbReference type="EMBL" id="JBEDNP010000001">
    <property type="protein sequence ID" value="MEQ3537246.1"/>
    <property type="molecule type" value="Genomic_DNA"/>
</dbReference>
<evidence type="ECO:0000313" key="2">
    <source>
        <dbReference type="Proteomes" id="UP001464923"/>
    </source>
</evidence>
<sequence length="112" mass="11332">MTSPDIRVVPDTVATHAGVLDDAGSAVAGMRPSLAELDTDAYGVIGDFFSADATAAMRSGVRALESLSSALHDLATSAREAVAAYLDTELRVAATFGEVDVAPAPAPVGGDR</sequence>